<dbReference type="KEGG" id="mrr:Moror_15059"/>
<dbReference type="HOGENOM" id="CLU_1611220_0_0_1"/>
<reference evidence="1 2" key="1">
    <citation type="journal article" date="2014" name="BMC Genomics">
        <title>Genome and secretome analysis of the hemibiotrophic fungal pathogen, Moniliophthora roreri, which causes frosty pod rot disease of cacao: mechanisms of the biotrophic and necrotrophic phases.</title>
        <authorList>
            <person name="Meinhardt L.W."/>
            <person name="Costa G.G.L."/>
            <person name="Thomazella D.P.T."/>
            <person name="Teixeira P.J.P.L."/>
            <person name="Carazzolle M.F."/>
            <person name="Schuster S.C."/>
            <person name="Carlson J.E."/>
            <person name="Guiltinan M.J."/>
            <person name="Mieczkowski P."/>
            <person name="Farmer A."/>
            <person name="Ramaraj T."/>
            <person name="Crozier J."/>
            <person name="Davis R.E."/>
            <person name="Shao J."/>
            <person name="Melnick R.L."/>
            <person name="Pereira G.A.G."/>
            <person name="Bailey B.A."/>
        </authorList>
    </citation>
    <scope>NUCLEOTIDE SEQUENCE [LARGE SCALE GENOMIC DNA]</scope>
    <source>
        <strain evidence="1 2">MCA 2997</strain>
    </source>
</reference>
<organism evidence="1 2">
    <name type="scientific">Moniliophthora roreri (strain MCA 2997)</name>
    <name type="common">Cocoa frosty pod rot fungus</name>
    <name type="synonym">Crinipellis roreri</name>
    <dbReference type="NCBI Taxonomy" id="1381753"/>
    <lineage>
        <taxon>Eukaryota</taxon>
        <taxon>Fungi</taxon>
        <taxon>Dikarya</taxon>
        <taxon>Basidiomycota</taxon>
        <taxon>Agaricomycotina</taxon>
        <taxon>Agaricomycetes</taxon>
        <taxon>Agaricomycetidae</taxon>
        <taxon>Agaricales</taxon>
        <taxon>Marasmiineae</taxon>
        <taxon>Marasmiaceae</taxon>
        <taxon>Moniliophthora</taxon>
    </lineage>
</organism>
<accession>V2W8X5</accession>
<protein>
    <submittedName>
        <fullName evidence="1">Uncharacterized protein</fullName>
    </submittedName>
</protein>
<dbReference type="EMBL" id="AWSO01001595">
    <property type="protein sequence ID" value="ESK83273.1"/>
    <property type="molecule type" value="Genomic_DNA"/>
</dbReference>
<comment type="caution">
    <text evidence="1">The sequence shown here is derived from an EMBL/GenBank/DDBJ whole genome shotgun (WGS) entry which is preliminary data.</text>
</comment>
<dbReference type="Proteomes" id="UP000017559">
    <property type="component" value="Unassembled WGS sequence"/>
</dbReference>
<keyword evidence="2" id="KW-1185">Reference proteome</keyword>
<gene>
    <name evidence="1" type="ORF">Moror_15059</name>
</gene>
<name>V2W8X5_MONRO</name>
<proteinExistence type="predicted"/>
<sequence>MTSCRVDSVQNWTRASSDEPSLTVECFPVSPSASSRTLSYHSPTIIFVHRARGQKISYWSRFVLDSTTPLVHVRPRYTSFASACLSLVEARNDEKPRERVNSLSNTRHPILILFGVSLLKASDVEKLREESSHTHHPSPYLLERHGTVIERTQTFARLMMTSTFS</sequence>
<dbReference type="AlphaFoldDB" id="V2W8X5"/>
<evidence type="ECO:0000313" key="2">
    <source>
        <dbReference type="Proteomes" id="UP000017559"/>
    </source>
</evidence>
<evidence type="ECO:0000313" key="1">
    <source>
        <dbReference type="EMBL" id="ESK83273.1"/>
    </source>
</evidence>